<dbReference type="SMART" id="SM00387">
    <property type="entry name" value="HATPase_c"/>
    <property type="match status" value="1"/>
</dbReference>
<evidence type="ECO:0000259" key="10">
    <source>
        <dbReference type="PROSITE" id="PS50109"/>
    </source>
</evidence>
<keyword evidence="9" id="KW-0472">Membrane</keyword>
<evidence type="ECO:0000256" key="2">
    <source>
        <dbReference type="ARBA" id="ARBA00004651"/>
    </source>
</evidence>
<feature type="transmembrane region" description="Helical" evidence="9">
    <location>
        <begin position="59"/>
        <end position="77"/>
    </location>
</feature>
<dbReference type="InterPro" id="IPR003594">
    <property type="entry name" value="HATPase_dom"/>
</dbReference>
<dbReference type="InterPro" id="IPR036890">
    <property type="entry name" value="HATPase_C_sf"/>
</dbReference>
<dbReference type="PROSITE" id="PS50109">
    <property type="entry name" value="HIS_KIN"/>
    <property type="match status" value="1"/>
</dbReference>
<gene>
    <name evidence="11" type="ORF">DYBT9623_00459</name>
</gene>
<dbReference type="SUPFAM" id="SSF55874">
    <property type="entry name" value="ATPase domain of HSP90 chaperone/DNA topoisomerase II/histidine kinase"/>
    <property type="match status" value="1"/>
</dbReference>
<dbReference type="InterPro" id="IPR050980">
    <property type="entry name" value="2C_sensor_his_kinase"/>
</dbReference>
<feature type="transmembrane region" description="Helical" evidence="9">
    <location>
        <begin position="130"/>
        <end position="150"/>
    </location>
</feature>
<evidence type="ECO:0000256" key="4">
    <source>
        <dbReference type="ARBA" id="ARBA00022475"/>
    </source>
</evidence>
<keyword evidence="12" id="KW-1185">Reference proteome</keyword>
<evidence type="ECO:0000256" key="3">
    <source>
        <dbReference type="ARBA" id="ARBA00012438"/>
    </source>
</evidence>
<dbReference type="CDD" id="cd00075">
    <property type="entry name" value="HATPase"/>
    <property type="match status" value="1"/>
</dbReference>
<sequence length="441" mass="49527">MSLAFLEWPVRKQLATETNTLNRLRIKVLAYILHLRILSMAILLVFYLSGDYSQQTIRVAGLLVTSILFYVALSMGLPWKKAIHTAVMIFMLIIWGNLLLVDNFISLVTLQYAVILIVCAFYGLGSRWGVIYSFIVLLAFLTFLLTGHTVGSSIPLGAAGSVKIAVGLLLINDLIFLILIHYYFFSSFNETIRTLDARTVELTANLGLQQDLQQKQKEEMIHQMHLLASISHDIKSPLRFLMITTGRLATSYPDLPTVRAISQSSYRLYNFMKNLLEYTEFRYKNTGITFSYMDLNELVAQKFEIFSAQAVNQSNTLVNEVSPGVIVKSNLQLVGIILHNLIDNANKVTSHGNIIVKVEDHRNELHLIVCDDGQGMNPEIRNWINSQAKVPGPDDNPQSFGMGLLIVKEISTLIRVKLLAVPFEPRGTAIHIIFSKNNPGS</sequence>
<dbReference type="CDD" id="cd00082">
    <property type="entry name" value="HisKA"/>
    <property type="match status" value="1"/>
</dbReference>
<dbReference type="Proteomes" id="UP000679725">
    <property type="component" value="Unassembled WGS sequence"/>
</dbReference>
<evidence type="ECO:0000256" key="6">
    <source>
        <dbReference type="ARBA" id="ARBA00022741"/>
    </source>
</evidence>
<dbReference type="InterPro" id="IPR036097">
    <property type="entry name" value="HisK_dim/P_sf"/>
</dbReference>
<dbReference type="EC" id="2.7.13.3" evidence="3"/>
<dbReference type="RefSeq" id="WP_215231884.1">
    <property type="nucleotide sequence ID" value="NZ_CAJRAU010000001.1"/>
</dbReference>
<dbReference type="Gene3D" id="3.30.565.10">
    <property type="entry name" value="Histidine kinase-like ATPase, C-terminal domain"/>
    <property type="match status" value="1"/>
</dbReference>
<keyword evidence="7" id="KW-0418">Kinase</keyword>
<reference evidence="11 12" key="1">
    <citation type="submission" date="2021-04" db="EMBL/GenBank/DDBJ databases">
        <authorList>
            <person name="Rodrigo-Torres L."/>
            <person name="Arahal R. D."/>
            <person name="Lucena T."/>
        </authorList>
    </citation>
    <scope>NUCLEOTIDE SEQUENCE [LARGE SCALE GENOMIC DNA]</scope>
    <source>
        <strain evidence="11 12">CECT 9623</strain>
    </source>
</reference>
<protein>
    <recommendedName>
        <fullName evidence="3">histidine kinase</fullName>
        <ecNumber evidence="3">2.7.13.3</ecNumber>
    </recommendedName>
</protein>
<dbReference type="Gene3D" id="1.10.287.130">
    <property type="match status" value="1"/>
</dbReference>
<keyword evidence="8" id="KW-0067">ATP-binding</keyword>
<feature type="transmembrane region" description="Helical" evidence="9">
    <location>
        <begin position="107"/>
        <end position="124"/>
    </location>
</feature>
<dbReference type="PANTHER" id="PTHR44936:SF10">
    <property type="entry name" value="SENSOR PROTEIN RSTB"/>
    <property type="match status" value="1"/>
</dbReference>
<dbReference type="SUPFAM" id="SSF47384">
    <property type="entry name" value="Homodimeric domain of signal transducing histidine kinase"/>
    <property type="match status" value="1"/>
</dbReference>
<keyword evidence="6" id="KW-0547">Nucleotide-binding</keyword>
<evidence type="ECO:0000256" key="1">
    <source>
        <dbReference type="ARBA" id="ARBA00000085"/>
    </source>
</evidence>
<dbReference type="InterPro" id="IPR005467">
    <property type="entry name" value="His_kinase_dom"/>
</dbReference>
<organism evidence="11 12">
    <name type="scientific">Dyadobacter linearis</name>
    <dbReference type="NCBI Taxonomy" id="2823330"/>
    <lineage>
        <taxon>Bacteria</taxon>
        <taxon>Pseudomonadati</taxon>
        <taxon>Bacteroidota</taxon>
        <taxon>Cytophagia</taxon>
        <taxon>Cytophagales</taxon>
        <taxon>Spirosomataceae</taxon>
        <taxon>Dyadobacter</taxon>
    </lineage>
</organism>
<proteinExistence type="predicted"/>
<evidence type="ECO:0000256" key="5">
    <source>
        <dbReference type="ARBA" id="ARBA00022679"/>
    </source>
</evidence>
<feature type="domain" description="Histidine kinase" evidence="10">
    <location>
        <begin position="229"/>
        <end position="438"/>
    </location>
</feature>
<feature type="transmembrane region" description="Helical" evidence="9">
    <location>
        <begin position="28"/>
        <end position="47"/>
    </location>
</feature>
<evidence type="ECO:0000256" key="7">
    <source>
        <dbReference type="ARBA" id="ARBA00022777"/>
    </source>
</evidence>
<comment type="subcellular location">
    <subcellularLocation>
        <location evidence="2">Cell membrane</location>
        <topology evidence="2">Multi-pass membrane protein</topology>
    </subcellularLocation>
</comment>
<comment type="catalytic activity">
    <reaction evidence="1">
        <text>ATP + protein L-histidine = ADP + protein N-phospho-L-histidine.</text>
        <dbReference type="EC" id="2.7.13.3"/>
    </reaction>
</comment>
<dbReference type="PANTHER" id="PTHR44936">
    <property type="entry name" value="SENSOR PROTEIN CREC"/>
    <property type="match status" value="1"/>
</dbReference>
<dbReference type="InterPro" id="IPR003661">
    <property type="entry name" value="HisK_dim/P_dom"/>
</dbReference>
<keyword evidence="5" id="KW-0808">Transferase</keyword>
<accession>A0ABM8UJQ9</accession>
<dbReference type="Pfam" id="PF02518">
    <property type="entry name" value="HATPase_c"/>
    <property type="match status" value="1"/>
</dbReference>
<feature type="transmembrane region" description="Helical" evidence="9">
    <location>
        <begin position="162"/>
        <end position="185"/>
    </location>
</feature>
<evidence type="ECO:0000313" key="11">
    <source>
        <dbReference type="EMBL" id="CAG5067737.1"/>
    </source>
</evidence>
<evidence type="ECO:0000313" key="12">
    <source>
        <dbReference type="Proteomes" id="UP000679725"/>
    </source>
</evidence>
<name>A0ABM8UJQ9_9BACT</name>
<comment type="caution">
    <text evidence="11">The sequence shown here is derived from an EMBL/GenBank/DDBJ whole genome shotgun (WGS) entry which is preliminary data.</text>
</comment>
<dbReference type="EMBL" id="CAJRAU010000001">
    <property type="protein sequence ID" value="CAG5067737.1"/>
    <property type="molecule type" value="Genomic_DNA"/>
</dbReference>
<keyword evidence="9" id="KW-0812">Transmembrane</keyword>
<keyword evidence="9" id="KW-1133">Transmembrane helix</keyword>
<evidence type="ECO:0000256" key="9">
    <source>
        <dbReference type="SAM" id="Phobius"/>
    </source>
</evidence>
<feature type="transmembrane region" description="Helical" evidence="9">
    <location>
        <begin position="83"/>
        <end position="100"/>
    </location>
</feature>
<keyword evidence="4" id="KW-1003">Cell membrane</keyword>
<evidence type="ECO:0000256" key="8">
    <source>
        <dbReference type="ARBA" id="ARBA00022840"/>
    </source>
</evidence>